<feature type="compositionally biased region" description="Polar residues" evidence="1">
    <location>
        <begin position="2602"/>
        <end position="2625"/>
    </location>
</feature>
<feature type="region of interest" description="Disordered" evidence="1">
    <location>
        <begin position="3004"/>
        <end position="3030"/>
    </location>
</feature>
<feature type="compositionally biased region" description="Low complexity" evidence="1">
    <location>
        <begin position="211"/>
        <end position="226"/>
    </location>
</feature>
<sequence>MSQRIEQDLDLSSHPQNAHNSGKASRKNLWDLVSNPFSSEGLSTSPNQPETNSPKPTKNDKVEAKQVNYMDSSKFEGGTTTPTISSNVSSYRQSPIPGSYPSQPNSPVLEYPELNEDPKESDMTGSSFRNFPTFFPLTTSSTTKSSAREVSDASSSATKPEKYHARRSSAGFLKSKGSASNRRSSAHVPTRISEKPETSTTDNTQKPLVVSSLEAPARPAASLARSEASDNQEDDNAPPDQSISGFPTALGASAITGVAAITGHLAGSSKQPGAHSETSSANEFSKTIVVPGDDSGMDRSTKLPIRSSSGEEDTLLSGGDQTKQEAELGQNQPIAGLFSDSTNIEQTPHGSLTSDISLPTFTSPNAGSISAWEEVTDPRSTRDHWINTSEVISQASPTRGLDSEPGESDDLVKSISIHGPLFATSDNIHTQQQSMQDSNLPSTTHRLTTDISPIFGQSRFGEGEANSLHNDQLLNRNTGEYAKLTDDLQDSNLVGPDDAINTTAEQFSPGSVTSHQVESIGLYGTSTDNSNMASDKAVIERADEAPAEVVSDGNNLTSVSIGILGGTVLGAGMSSLFSETDRSSVEEVHKSESSQYSKLAGDLTNIDPELQQAGIRENTAQLSSSGGSTNLETTDGGYSEKEDTSIVGDAISRRVRGANLVNTRGTVTEMINESATVSLNPLELHDIIHPTAESQERGVISTTVEHIKNSIGGTSDNNEASERSGIIKGIAGVLGSAALAVGAGSLLNTSERNSAEELPEKVATISLHSNDIDRILHKPGPQQGNIVTNTAEWIKSATGFSNTDEVNEGGSYRKGIIGILGGASVVTGVGSLFSRDESSIDIMAKNAATIGLHPNEIHKILHPSVVHQPGDIIGRATEWLKSSTSKITSVGEENDGHLFSETIAGILGGASLGIGVGSLLNKSGNSITDMAKNVATIGLHPDEIHSILHPSSVPQQGNLINRATEWLKSGTKKPPTSSEENSGHHFGEGIARILGGTALGGGISSLFEGKSSNQRMAEEISTVSLHSDEVTDILNSSSIYQQSATKWTGSSVTKSEGSYLSKEGAGILSGEVLGVGTSSNTGHSRDTYETITDSSELNSSQATSTYLNSDISGALGATGEAQQVGTKSSATGWMNNSTSQQADVKAECEEGHFNKGVAGVLGGTALGAIIGSQLDQSSRGSGYDNTAENTGVTGQYLAGRAQANQSSGDIQQYNVESNRTDWTENSLPGAGIGSHLSESREILNNDAIESATSAGLSSDEVTDILQSSEDAHLVTGGTQLGGMGSSTTGWTQSDTYGQANTTEGYERGHFSPGVAGVLGGSALGAATGSQLGQSSRGSGYDNTADNAEVAGEYSAVGAPANQDSGDIQQHNVESSRTTWTQNSTSGAAATEEETEGHHFSKGVAGVMGAAVLGAGVSGLLHRRKEDTDDRRTESSSADNQYDNHDADISQLSSKPEQSGTSLGTGAGLGSHLSETRDSFNDDAIESATSAGLSSDEVTNVLQSSEDALPAIGDGRLEGMGSSTTGWTRSDTYGQADTTEGYEGGHFSPGVAGVLGGSALGAATGSQLGQSSRGSGDDIAADDTEATGQYFAVGTQANQNSGNTQQYNVESSRTGWTQNSTSGTPGTEEQTEGHHFSKGVAGVMGAAVLGAGVSGLLHRRNEDTDDRRTESSSADNQYNNHEADISQLSSKSEQSGTSLGSGAGIGSHLSETRDSFNDDAIESATSAGLSSDEVTNVLQSSEDARLDSKGSTTTGWTQSDMYGQADTTEGYEGGHFSPGVAGVLGGSALGAATGSQLGQSSRGSGDDIAADDTEATGQYFAVGTQANQNSGNTQQYNVESSRTGWTQNSTSGTPGTEEQTEGHGFSKGVAGVMGAAVLGAGISGLLHRGKENTDDSPIESSSAHNQYSNHEADISQLSSKSEQSGSSLGTGAGIGSHLSETRDSFNDDAIESATSAGLSSDEVTNVLQSSEDALPAIGDGRLEGMGSSTTGWTRSDTYGQADTTEGYERGHISPGVAGVLGGSALGAATGSQLGQSSRGSGDDIAADDTEVTGQYSAVDTQANQGLGDTQQYNVESSRTGWTQNSTSGAAATEEETEGHHFSKGVAGVMGAAVLGAGVSGLLHRRKENTDDSPVESSSVDNQYDNHDADISQLSSKSEQSETALGTGAGIGIGSHLSETRDSFNDDAIESATSAGLSSDEVTNVLQSSEDALPAVGDGRLEGMGSSTTGWTRSDTYGQAGTTEGYERGHISPGVAGVLGGSALGAATVSQLGQSSRGSGDDIAADDTEATGQYFAVDTQANQGLGDTQQYNVESSRTGWTQNSTSGAAATEEETEGHHFSKGVAGVMGAAVLGAGISGLLHRRKEDTDDRRTESSSADNQYNNHEADISKFSSKSERSGTSLGTGAGLGSHLGETRDSFNDDAIESATSAGLSSDEVTNVLQSSEDARLDSKGSTTTGWTQSDMYGQADTTEGYEGGHFSPGVVGVLGGSALGTATGSQLGQSSRGSGDDIAADDTEVTGQYSAVDTQVNQGLGDTQQYNVESSRTGWTQNSTSGAAATEEETEGHHFSKGVAGVMGAAVLGAGISGLLHRRNEDTDDRRTESSSADNQYNNHDADISQLSSKSEQSGTSLGTGAGLGSHLSETRDSFNDDAIESATSAGLSSDEVTNVLQSSEDALPVTGDGRLEDMGSSTTGWTRSDTYGQADTTEGYEGGHFSPGVAGVLGGSALGAATGSQLGQSSRGSGDDIAADDTEATGQYFAVDTQANQGLGDTQQYNVESSRTGWTQNSTSGAAATEEEMEGHHFSKGVAGVMGAAVLGAGISGLLHRRKEDTDDRRTESSSVDNQYNNHEADISQLSSKSEQSGTSLGTGAGIGSHLSETRDSFNDDAIESATSAGLSSDEVTNVLQSFEDARLDSKGSTTTGWAQSDTYGQADTTEGYEGGHFSPGVVGVLGGSALGAATGSQLGQSSRGSGDDIAADDTEATGQYFAVDTQANQGLGDTQQYNVESSRTGWTQNSTSGAAATEEEAEGHHFSKGVAGVMGAAVLGAGVSGLLHRRKENTDDRRTESSSADNQYNNHEADISKFSSKSEQNGTSLGTGAGLGSHLSETRDSFNDDAIESATSAGLSSDEVTNVLQSSEDARLDSKGSTTTGWAQSDTYGQADTTEGYEGGHFSPGVVGVLGGSALGAATGSQPGQSSRGSGDDIAADDTEATGQYFAVDTQANQGLGETQQHNVENSRTGWLQNSTSTVGSKEEETEGHHLSKGVAGVVGAAVLGAGTRGLLRKRSENLDNDATNTTSTSNSGQPQRGDVKSRTFEGVAGVLSGTAIGARLSGLFGRREKNSVNEMVQEATSEPLDAEQLDAAIPSSSKQTDSNILSQAMESIRNSFNTATGNDGVNSSDQHSKETAQALGGASLGLGAGSLFKARRSSVDEMVTRVASVGLHPNSIDQVFNTSDEPVESNQLRPTETAGTRRVQPAPLPSISGRAGNKIPSVKNDNLFSEARRFSIDDMVSRTATVSLHPDQIGQATSPRQLGTEEMSSRNRIKSDDIPRILGSKRYPEAFEVSPVQTTALPSGSSLGIGDLFASSQSRMNAKLEPDNEQSPLSKTVDDINARFNRMFEYNESDSLDDPVTTSELGEDMSVGTNEASTPAMQDLNLANRSNLHDSNLLPFPVTMSPSPPTSARHHQPAERDISRLFDDIPYPQKHEGPQGGDLASANVRALFDDIEAPSNASSRIKRSIGAEELYADSHETPKPTTSDEHGVQRRFYGSSGVAISSLTSGPSEPRLSSPTNNPIVYSHPNILPNFEAHENRALVSKQSGSHNHEQKSDISDMIERTAAVGLASGLIGKAVGSSEPGENPRLSSKNDASIAGANIPSDDGLAERRANSSLHSGQINPTSQEPRSEYELVQEEIPQRTLDLGVDPQQLGDSTSNAYSGVGSEDINIVSTSKNVLDNNTPHAERLNQETIGTLETQTSSDEGFLSSTGTALASAVAAVGVGMSSLIHRNNDTTQSIYAERYPTIPSDVPISNFDEIQSDIWATEEDYLQNSAMAREHPSVRSDVLMSTDDPVEKTASTMPIPVTQPAELNRLEIDPPTSTEPNGGLLGKTSTTITAAAAAITTGVGAWLYGKHSVVETEMPRLYPTVPSNVPTGRSIIPELQNVNFSTKYPTVRSDIPTDDETNILSVESTDQTTVIATTLESNEMPLPGAYVDESKFESRENETRLDHSVEVEAGNKSTRSDPPPQFKVALGAAGAVGAVVGAGYAYHKLRKESSHEATDTEERFWILHRQKSLEDIVEHRPPPSNGPEQITPDEANFWIEHRRKSLEDILQNKPLPATSQAKKVKTPTKSTQDNIPLAMDTSLYFVPSNKSTVDNDSPRGPRQRAIYNELNANLEQTPTESKTNELPEPAIHSNNEASTPQQPITQSTTQVTPIPQLAEDYIRNTQPTASIPHRNPSAKSNEGEITVLTQQSPATTEIVSTTKGKHPELDLHESDSETHFTDPIQSQNQQVSKNGTFKKFTRTVRKRLNSLLGGRNQTGTAH</sequence>
<feature type="compositionally biased region" description="Polar residues" evidence="1">
    <location>
        <begin position="3119"/>
        <end position="3137"/>
    </location>
</feature>
<feature type="compositionally biased region" description="Polar residues" evidence="1">
    <location>
        <begin position="3145"/>
        <end position="3163"/>
    </location>
</feature>
<feature type="region of interest" description="Disordered" evidence="1">
    <location>
        <begin position="2310"/>
        <end position="2337"/>
    </location>
</feature>
<feature type="compositionally biased region" description="Polar residues" evidence="1">
    <location>
        <begin position="2373"/>
        <end position="2382"/>
    </location>
</feature>
<feature type="region of interest" description="Disordered" evidence="1">
    <location>
        <begin position="1357"/>
        <end position="1398"/>
    </location>
</feature>
<feature type="region of interest" description="Disordered" evidence="1">
    <location>
        <begin position="1509"/>
        <end position="1546"/>
    </location>
</feature>
<name>A0A1Y1Y0F0_9FUNG</name>
<feature type="compositionally biased region" description="Basic and acidic residues" evidence="1">
    <location>
        <begin position="1658"/>
        <end position="1669"/>
    </location>
</feature>
<feature type="compositionally biased region" description="Polar residues" evidence="1">
    <location>
        <begin position="13"/>
        <end position="23"/>
    </location>
</feature>
<proteinExistence type="predicted"/>
<feature type="region of interest" description="Disordered" evidence="1">
    <location>
        <begin position="2589"/>
        <end position="2644"/>
    </location>
</feature>
<feature type="compositionally biased region" description="Basic and acidic residues" evidence="1">
    <location>
        <begin position="2827"/>
        <end position="2837"/>
    </location>
</feature>
<feature type="compositionally biased region" description="Polar residues" evidence="1">
    <location>
        <begin position="2425"/>
        <end position="2443"/>
    </location>
</feature>
<feature type="region of interest" description="Disordered" evidence="1">
    <location>
        <begin position="265"/>
        <end position="323"/>
    </location>
</feature>
<accession>A0A1Y1Y0F0</accession>
<reference evidence="2 3" key="1">
    <citation type="submission" date="2016-07" db="EMBL/GenBank/DDBJ databases">
        <title>Pervasive Adenine N6-methylation of Active Genes in Fungi.</title>
        <authorList>
            <consortium name="DOE Joint Genome Institute"/>
            <person name="Mondo S.J."/>
            <person name="Dannebaum R.O."/>
            <person name="Kuo R.C."/>
            <person name="Labutti K."/>
            <person name="Haridas S."/>
            <person name="Kuo A."/>
            <person name="Salamov A."/>
            <person name="Ahrendt S.R."/>
            <person name="Lipzen A."/>
            <person name="Sullivan W."/>
            <person name="Andreopoulos W.B."/>
            <person name="Clum A."/>
            <person name="Lindquist E."/>
            <person name="Daum C."/>
            <person name="Ramamoorthy G.K."/>
            <person name="Gryganskyi A."/>
            <person name="Culley D."/>
            <person name="Magnuson J.K."/>
            <person name="James T.Y."/>
            <person name="O'Malley M.A."/>
            <person name="Stajich J.E."/>
            <person name="Spatafora J.W."/>
            <person name="Visel A."/>
            <person name="Grigoriev I.V."/>
        </authorList>
    </citation>
    <scope>NUCLEOTIDE SEQUENCE [LARGE SCALE GENOMIC DNA]</scope>
    <source>
        <strain evidence="2 3">CBS 931.73</strain>
    </source>
</reference>
<feature type="region of interest" description="Disordered" evidence="1">
    <location>
        <begin position="2775"/>
        <end position="2800"/>
    </location>
</feature>
<feature type="compositionally biased region" description="Basic and acidic residues" evidence="1">
    <location>
        <begin position="1423"/>
        <end position="1433"/>
    </location>
</feature>
<feature type="compositionally biased region" description="Polar residues" evidence="1">
    <location>
        <begin position="1285"/>
        <end position="1303"/>
    </location>
</feature>
<feature type="region of interest" description="Disordered" evidence="1">
    <location>
        <begin position="3448"/>
        <end position="3489"/>
    </location>
</feature>
<feature type="region of interest" description="Disordered" evidence="1">
    <location>
        <begin position="617"/>
        <end position="642"/>
    </location>
</feature>
<feature type="region of interest" description="Disordered" evidence="1">
    <location>
        <begin position="2361"/>
        <end position="2476"/>
    </location>
</feature>
<protein>
    <submittedName>
        <fullName evidence="2">Uncharacterized protein</fullName>
    </submittedName>
</protein>
<feature type="compositionally biased region" description="Polar residues" evidence="1">
    <location>
        <begin position="4392"/>
        <end position="4401"/>
    </location>
</feature>
<comment type="caution">
    <text evidence="2">The sequence shown here is derived from an EMBL/GenBank/DDBJ whole genome shotgun (WGS) entry which is preliminary data.</text>
</comment>
<feature type="compositionally biased region" description="Polar residues" evidence="1">
    <location>
        <begin position="1722"/>
        <end position="1740"/>
    </location>
</feature>
<evidence type="ECO:0000256" key="1">
    <source>
        <dbReference type="SAM" id="MobiDB-lite"/>
    </source>
</evidence>
<feature type="compositionally biased region" description="Polar residues" evidence="1">
    <location>
        <begin position="1361"/>
        <end position="1382"/>
    </location>
</feature>
<feature type="compositionally biased region" description="Polar residues" evidence="1">
    <location>
        <begin position="3774"/>
        <end position="3795"/>
    </location>
</feature>
<feature type="compositionally biased region" description="Polar residues" evidence="1">
    <location>
        <begin position="2223"/>
        <end position="2240"/>
    </location>
</feature>
<feature type="compositionally biased region" description="Polar residues" evidence="1">
    <location>
        <begin position="2688"/>
        <end position="2705"/>
    </location>
</feature>
<feature type="compositionally biased region" description="Polar residues" evidence="1">
    <location>
        <begin position="2775"/>
        <end position="2791"/>
    </location>
</feature>
<feature type="compositionally biased region" description="Polar residues" evidence="1">
    <location>
        <begin position="1748"/>
        <end position="1766"/>
    </location>
</feature>
<feature type="region of interest" description="Disordered" evidence="1">
    <location>
        <begin position="3283"/>
        <end position="3311"/>
    </location>
</feature>
<feature type="compositionally biased region" description="Polar residues" evidence="1">
    <location>
        <begin position="618"/>
        <end position="633"/>
    </location>
</feature>
<feature type="region of interest" description="Disordered" evidence="1">
    <location>
        <begin position="2540"/>
        <end position="2566"/>
    </location>
</feature>
<feature type="compositionally biased region" description="Polar residues" evidence="1">
    <location>
        <begin position="1670"/>
        <end position="1697"/>
    </location>
</feature>
<feature type="compositionally biased region" description="Polar residues" evidence="1">
    <location>
        <begin position="78"/>
        <end position="93"/>
    </location>
</feature>
<feature type="compositionally biased region" description="Basic and acidic residues" evidence="1">
    <location>
        <begin position="2383"/>
        <end position="2396"/>
    </location>
</feature>
<feature type="compositionally biased region" description="Low complexity" evidence="1">
    <location>
        <begin position="1914"/>
        <end position="1926"/>
    </location>
</feature>
<feature type="region of interest" description="Disordered" evidence="1">
    <location>
        <begin position="1595"/>
        <end position="1633"/>
    </location>
</feature>
<feature type="region of interest" description="Disordered" evidence="1">
    <location>
        <begin position="3054"/>
        <end position="3172"/>
    </location>
</feature>
<feature type="compositionally biased region" description="Polar residues" evidence="1">
    <location>
        <begin position="2451"/>
        <end position="2469"/>
    </location>
</feature>
<feature type="compositionally biased region" description="Polar residues" evidence="1">
    <location>
        <begin position="3004"/>
        <end position="3015"/>
    </location>
</feature>
<feature type="region of interest" description="Disordered" evidence="1">
    <location>
        <begin position="3744"/>
        <end position="3763"/>
    </location>
</feature>
<feature type="region of interest" description="Disordered" evidence="1">
    <location>
        <begin position="1974"/>
        <end position="2013"/>
    </location>
</feature>
<feature type="compositionally biased region" description="Polar residues" evidence="1">
    <location>
        <begin position="2838"/>
        <end position="2865"/>
    </location>
</feature>
<feature type="compositionally biased region" description="Polar residues" evidence="1">
    <location>
        <begin position="268"/>
        <end position="285"/>
    </location>
</feature>
<feature type="compositionally biased region" description="Polar residues" evidence="1">
    <location>
        <begin position="1985"/>
        <end position="2002"/>
    </location>
</feature>
<feature type="compositionally biased region" description="Basic and acidic residues" evidence="1">
    <location>
        <begin position="3251"/>
        <end position="3260"/>
    </location>
</feature>
<feature type="region of interest" description="Disordered" evidence="1">
    <location>
        <begin position="2211"/>
        <end position="2247"/>
    </location>
</feature>
<feature type="compositionally biased region" description="Polar residues" evidence="1">
    <location>
        <begin position="1823"/>
        <end position="1856"/>
    </location>
</feature>
<feature type="compositionally biased region" description="Low complexity" evidence="1">
    <location>
        <begin position="4418"/>
        <end position="4431"/>
    </location>
</feature>
<feature type="compositionally biased region" description="Polar residues" evidence="1">
    <location>
        <begin position="3448"/>
        <end position="3469"/>
    </location>
</feature>
<feature type="compositionally biased region" description="Polar residues" evidence="1">
    <location>
        <begin position="2310"/>
        <end position="2321"/>
    </location>
</feature>
<feature type="region of interest" description="Disordered" evidence="1">
    <location>
        <begin position="2826"/>
        <end position="2880"/>
    </location>
</feature>
<feature type="compositionally biased region" description="Low complexity" evidence="1">
    <location>
        <begin position="3185"/>
        <end position="3199"/>
    </location>
</feature>
<feature type="region of interest" description="Disordered" evidence="1">
    <location>
        <begin position="1822"/>
        <end position="1865"/>
    </location>
</feature>
<evidence type="ECO:0000313" key="3">
    <source>
        <dbReference type="Proteomes" id="UP000193498"/>
    </source>
</evidence>
<feature type="compositionally biased region" description="Polar residues" evidence="1">
    <location>
        <begin position="3067"/>
        <end position="3076"/>
    </location>
</feature>
<feature type="region of interest" description="Disordered" evidence="1">
    <location>
        <begin position="1"/>
        <end position="248"/>
    </location>
</feature>
<feature type="region of interest" description="Disordered" evidence="1">
    <location>
        <begin position="2073"/>
        <end position="2099"/>
    </location>
</feature>
<feature type="region of interest" description="Disordered" evidence="1">
    <location>
        <begin position="1887"/>
        <end position="1941"/>
    </location>
</feature>
<feature type="region of interest" description="Disordered" evidence="1">
    <location>
        <begin position="1420"/>
        <end position="1476"/>
    </location>
</feature>
<feature type="region of interest" description="Disordered" evidence="1">
    <location>
        <begin position="3229"/>
        <end position="3263"/>
    </location>
</feature>
<feature type="region of interest" description="Disordered" evidence="1">
    <location>
        <begin position="3184"/>
        <end position="3206"/>
    </location>
</feature>
<feature type="region of interest" description="Disordered" evidence="1">
    <location>
        <begin position="4392"/>
        <end position="4431"/>
    </location>
</feature>
<feature type="region of interest" description="Disordered" evidence="1">
    <location>
        <begin position="3387"/>
        <end position="3406"/>
    </location>
</feature>
<organism evidence="2 3">
    <name type="scientific">Basidiobolus meristosporus CBS 931.73</name>
    <dbReference type="NCBI Taxonomy" id="1314790"/>
    <lineage>
        <taxon>Eukaryota</taxon>
        <taxon>Fungi</taxon>
        <taxon>Fungi incertae sedis</taxon>
        <taxon>Zoopagomycota</taxon>
        <taxon>Entomophthoromycotina</taxon>
        <taxon>Basidiobolomycetes</taxon>
        <taxon>Basidiobolales</taxon>
        <taxon>Basidiobolaceae</taxon>
        <taxon>Basidiobolus</taxon>
    </lineage>
</organism>
<feature type="region of interest" description="Disordered" evidence="1">
    <location>
        <begin position="3774"/>
        <end position="3800"/>
    </location>
</feature>
<feature type="compositionally biased region" description="Basic and acidic residues" evidence="1">
    <location>
        <begin position="2590"/>
        <end position="2601"/>
    </location>
</feature>
<feature type="region of interest" description="Disordered" evidence="1">
    <location>
        <begin position="1656"/>
        <end position="1773"/>
    </location>
</feature>
<dbReference type="EMBL" id="MCFE01000319">
    <property type="protein sequence ID" value="ORX91493.1"/>
    <property type="molecule type" value="Genomic_DNA"/>
</dbReference>
<feature type="compositionally biased region" description="Basic and acidic residues" evidence="1">
    <location>
        <begin position="3747"/>
        <end position="3763"/>
    </location>
</feature>
<feature type="compositionally biased region" description="Polar residues" evidence="1">
    <location>
        <begin position="1520"/>
        <end position="1537"/>
    </location>
</feature>
<feature type="compositionally biased region" description="Polar residues" evidence="1">
    <location>
        <begin position="3387"/>
        <end position="3400"/>
    </location>
</feature>
<feature type="compositionally biased region" description="Polar residues" evidence="1">
    <location>
        <begin position="2540"/>
        <end position="2550"/>
    </location>
</feature>
<evidence type="ECO:0000313" key="2">
    <source>
        <dbReference type="EMBL" id="ORX91493.1"/>
    </source>
</evidence>
<feature type="region of interest" description="Disordered" evidence="1">
    <location>
        <begin position="1275"/>
        <end position="1308"/>
    </location>
</feature>
<feature type="region of interest" description="Disordered" evidence="1">
    <location>
        <begin position="2912"/>
        <end position="2941"/>
    </location>
</feature>
<feature type="compositionally biased region" description="Polar residues" evidence="1">
    <location>
        <begin position="2073"/>
        <end position="2083"/>
    </location>
</feature>
<feature type="region of interest" description="Disordered" evidence="1">
    <location>
        <begin position="2124"/>
        <end position="2145"/>
    </location>
</feature>
<feature type="compositionally biased region" description="Polar residues" evidence="1">
    <location>
        <begin position="1595"/>
        <end position="1627"/>
    </location>
</feature>
<feature type="compositionally biased region" description="Polar residues" evidence="1">
    <location>
        <begin position="3229"/>
        <end position="3250"/>
    </location>
</feature>
<feature type="compositionally biased region" description="Polar residues" evidence="1">
    <location>
        <begin position="2916"/>
        <end position="2934"/>
    </location>
</feature>
<dbReference type="Proteomes" id="UP000193498">
    <property type="component" value="Unassembled WGS sequence"/>
</dbReference>
<gene>
    <name evidence="2" type="ORF">K493DRAFT_378576</name>
</gene>
<feature type="compositionally biased region" description="Polar residues" evidence="1">
    <location>
        <begin position="3887"/>
        <end position="3901"/>
    </location>
</feature>
<dbReference type="InParanoid" id="A0A1Y1Y0F0"/>
<dbReference type="STRING" id="1314790.A0A1Y1Y0F0"/>
<feature type="compositionally biased region" description="Basic and acidic residues" evidence="1">
    <location>
        <begin position="2362"/>
        <end position="2372"/>
    </location>
</feature>
<feature type="compositionally biased region" description="Polar residues" evidence="1">
    <location>
        <begin position="1897"/>
        <end position="1908"/>
    </location>
</feature>
<feature type="compositionally biased region" description="Polar residues" evidence="1">
    <location>
        <begin position="35"/>
        <end position="56"/>
    </location>
</feature>
<feature type="region of interest" description="Disordered" evidence="1">
    <location>
        <begin position="2673"/>
        <end position="2714"/>
    </location>
</feature>
<feature type="region of interest" description="Disordered" evidence="1">
    <location>
        <begin position="3851"/>
        <end position="3938"/>
    </location>
</feature>
<keyword evidence="3" id="KW-1185">Reference proteome</keyword>